<dbReference type="EC" id="2.7.13.3" evidence="2"/>
<keyword evidence="9" id="KW-0472">Membrane</keyword>
<dbReference type="PANTHER" id="PTHR43065">
    <property type="entry name" value="SENSOR HISTIDINE KINASE"/>
    <property type="match status" value="1"/>
</dbReference>
<dbReference type="RefSeq" id="WP_094110046.1">
    <property type="nucleotide sequence ID" value="NZ_LUTP01000043.1"/>
</dbReference>
<dbReference type="InterPro" id="IPR003661">
    <property type="entry name" value="HisK_dim/P_dom"/>
</dbReference>
<accession>A0A1X3RQF8</accession>
<dbReference type="PANTHER" id="PTHR43065:SF46">
    <property type="entry name" value="C4-DICARBOXYLATE TRANSPORT SENSOR PROTEIN DCTB"/>
    <property type="match status" value="1"/>
</dbReference>
<feature type="domain" description="PAS" evidence="11">
    <location>
        <begin position="117"/>
        <end position="203"/>
    </location>
</feature>
<dbReference type="PRINTS" id="PR00344">
    <property type="entry name" value="BCTRLSENSOR"/>
</dbReference>
<dbReference type="InterPro" id="IPR036097">
    <property type="entry name" value="HisK_dim/P_sf"/>
</dbReference>
<dbReference type="InterPro" id="IPR004358">
    <property type="entry name" value="Sig_transdc_His_kin-like_C"/>
</dbReference>
<evidence type="ECO:0000256" key="4">
    <source>
        <dbReference type="ARBA" id="ARBA00022679"/>
    </source>
</evidence>
<dbReference type="Proteomes" id="UP000194020">
    <property type="component" value="Unassembled WGS sequence"/>
</dbReference>
<dbReference type="CDD" id="cd00130">
    <property type="entry name" value="PAS"/>
    <property type="match status" value="1"/>
</dbReference>
<evidence type="ECO:0000256" key="8">
    <source>
        <dbReference type="ARBA" id="ARBA00023012"/>
    </source>
</evidence>
<name>A0A1X3RQF8_9GAMM</name>
<dbReference type="InterPro" id="IPR005467">
    <property type="entry name" value="His_kinase_dom"/>
</dbReference>
<keyword evidence="6" id="KW-0418">Kinase</keyword>
<evidence type="ECO:0000256" key="6">
    <source>
        <dbReference type="ARBA" id="ARBA00022777"/>
    </source>
</evidence>
<dbReference type="GO" id="GO:0000155">
    <property type="term" value="F:phosphorelay sensor kinase activity"/>
    <property type="evidence" value="ECO:0007669"/>
    <property type="project" value="InterPro"/>
</dbReference>
<evidence type="ECO:0000256" key="7">
    <source>
        <dbReference type="ARBA" id="ARBA00022840"/>
    </source>
</evidence>
<dbReference type="GO" id="GO:0006355">
    <property type="term" value="P:regulation of DNA-templated transcription"/>
    <property type="evidence" value="ECO:0007669"/>
    <property type="project" value="InterPro"/>
</dbReference>
<evidence type="ECO:0000313" key="12">
    <source>
        <dbReference type="EMBL" id="OSN03994.1"/>
    </source>
</evidence>
<feature type="transmembrane region" description="Helical" evidence="9">
    <location>
        <begin position="37"/>
        <end position="55"/>
    </location>
</feature>
<organism evidence="12 13">
    <name type="scientific">Lonsdalea iberica</name>
    <dbReference type="NCBI Taxonomy" id="1082703"/>
    <lineage>
        <taxon>Bacteria</taxon>
        <taxon>Pseudomonadati</taxon>
        <taxon>Pseudomonadota</taxon>
        <taxon>Gammaproteobacteria</taxon>
        <taxon>Enterobacterales</taxon>
        <taxon>Pectobacteriaceae</taxon>
        <taxon>Lonsdalea</taxon>
    </lineage>
</organism>
<proteinExistence type="predicted"/>
<comment type="catalytic activity">
    <reaction evidence="1">
        <text>ATP + protein L-histidine = ADP + protein N-phospho-L-histidine.</text>
        <dbReference type="EC" id="2.7.13.3"/>
    </reaction>
</comment>
<keyword evidence="3" id="KW-0597">Phosphoprotein</keyword>
<gene>
    <name evidence="12" type="ORF">AU511_13660</name>
</gene>
<dbReference type="InterPro" id="IPR035965">
    <property type="entry name" value="PAS-like_dom_sf"/>
</dbReference>
<keyword evidence="7" id="KW-0067">ATP-binding</keyword>
<evidence type="ECO:0000256" key="9">
    <source>
        <dbReference type="SAM" id="Phobius"/>
    </source>
</evidence>
<dbReference type="SMART" id="SM00387">
    <property type="entry name" value="HATPase_c"/>
    <property type="match status" value="1"/>
</dbReference>
<keyword evidence="9" id="KW-0812">Transmembrane</keyword>
<dbReference type="OrthoDB" id="1931120at2"/>
<keyword evidence="9" id="KW-1133">Transmembrane helix</keyword>
<dbReference type="PROSITE" id="PS50112">
    <property type="entry name" value="PAS"/>
    <property type="match status" value="1"/>
</dbReference>
<dbReference type="SUPFAM" id="SSF47384">
    <property type="entry name" value="Homodimeric domain of signal transducing histidine kinase"/>
    <property type="match status" value="1"/>
</dbReference>
<dbReference type="Gene3D" id="3.30.450.20">
    <property type="entry name" value="PAS domain"/>
    <property type="match status" value="1"/>
</dbReference>
<sequence length="436" mass="49467">MFRHSLESLQQRLLIIASLPSSLALIVLMIWNDYSGYLIALVALICLTLIGYCSLMTRQVLNFQLTTLTNLIEAITHNDFSLRGKRQKTDSELNGLIDMINGLASSMQKQRLHVKQQQYLVRKVLNNIDVAIVALNSDQEIAFVNETAVSLLGQPAKALKGLALNDLSFRSLFELPANSVVEYQFPKHRGRYKIILEKYFEDGKKQQLLFITDVSQLLREEEYRAWRNLLRVMSHEINNTLTPIASLSQMLLSAVPDDGKEENQDLRDGLDIINERALNLKSFVDSYRKLTSLPLPQKTPHNIDSLIRKILTLFEHRKTHIVSSEDVMVNIDAVQIEQMLINILKNADEAMSSPEGAIYLSWRVTDHEFCLKILDEGCGIGNTENIFVPFYSVKKNGSGIGLMLSRQIVESHGGYFSLTNREDRPGCKVTIKFPTE</sequence>
<dbReference type="CDD" id="cd00082">
    <property type="entry name" value="HisKA"/>
    <property type="match status" value="1"/>
</dbReference>
<dbReference type="GO" id="GO:0005524">
    <property type="term" value="F:ATP binding"/>
    <property type="evidence" value="ECO:0007669"/>
    <property type="project" value="UniProtKB-KW"/>
</dbReference>
<comment type="caution">
    <text evidence="12">The sequence shown here is derived from an EMBL/GenBank/DDBJ whole genome shotgun (WGS) entry which is preliminary data.</text>
</comment>
<dbReference type="InterPro" id="IPR003594">
    <property type="entry name" value="HATPase_dom"/>
</dbReference>
<evidence type="ECO:0000256" key="1">
    <source>
        <dbReference type="ARBA" id="ARBA00000085"/>
    </source>
</evidence>
<dbReference type="AlphaFoldDB" id="A0A1X3RQF8"/>
<dbReference type="Pfam" id="PF00989">
    <property type="entry name" value="PAS"/>
    <property type="match status" value="1"/>
</dbReference>
<evidence type="ECO:0000256" key="3">
    <source>
        <dbReference type="ARBA" id="ARBA00022553"/>
    </source>
</evidence>
<dbReference type="InterPro" id="IPR036890">
    <property type="entry name" value="HATPase_C_sf"/>
</dbReference>
<dbReference type="InterPro" id="IPR000014">
    <property type="entry name" value="PAS"/>
</dbReference>
<dbReference type="PROSITE" id="PS50109">
    <property type="entry name" value="HIS_KIN"/>
    <property type="match status" value="1"/>
</dbReference>
<evidence type="ECO:0000313" key="13">
    <source>
        <dbReference type="Proteomes" id="UP000194020"/>
    </source>
</evidence>
<protein>
    <recommendedName>
        <fullName evidence="2">histidine kinase</fullName>
        <ecNumber evidence="2">2.7.13.3</ecNumber>
    </recommendedName>
</protein>
<evidence type="ECO:0000256" key="2">
    <source>
        <dbReference type="ARBA" id="ARBA00012438"/>
    </source>
</evidence>
<dbReference type="InterPro" id="IPR013767">
    <property type="entry name" value="PAS_fold"/>
</dbReference>
<dbReference type="Gene3D" id="3.30.565.10">
    <property type="entry name" value="Histidine kinase-like ATPase, C-terminal domain"/>
    <property type="match status" value="1"/>
</dbReference>
<dbReference type="EMBL" id="LUTP01000043">
    <property type="protein sequence ID" value="OSN03994.1"/>
    <property type="molecule type" value="Genomic_DNA"/>
</dbReference>
<reference evidence="12 13" key="1">
    <citation type="submission" date="2016-02" db="EMBL/GenBank/DDBJ databases">
        <title>Species-wide whole genome sequencing reveals diversity, host range in Lonsdalea quercina.</title>
        <authorList>
            <person name="Li Y."/>
        </authorList>
    </citation>
    <scope>NUCLEOTIDE SEQUENCE [LARGE SCALE GENOMIC DNA]</scope>
    <source>
        <strain evidence="12 13">LMG 26264</strain>
    </source>
</reference>
<dbReference type="SUPFAM" id="SSF55785">
    <property type="entry name" value="PYP-like sensor domain (PAS domain)"/>
    <property type="match status" value="1"/>
</dbReference>
<dbReference type="SUPFAM" id="SSF55874">
    <property type="entry name" value="ATPase domain of HSP90 chaperone/DNA topoisomerase II/histidine kinase"/>
    <property type="match status" value="1"/>
</dbReference>
<dbReference type="SMART" id="SM00091">
    <property type="entry name" value="PAS"/>
    <property type="match status" value="1"/>
</dbReference>
<feature type="domain" description="Histidine kinase" evidence="10">
    <location>
        <begin position="232"/>
        <end position="436"/>
    </location>
</feature>
<keyword evidence="5" id="KW-0547">Nucleotide-binding</keyword>
<evidence type="ECO:0000259" key="11">
    <source>
        <dbReference type="PROSITE" id="PS50112"/>
    </source>
</evidence>
<feature type="transmembrane region" description="Helical" evidence="9">
    <location>
        <begin position="12"/>
        <end position="31"/>
    </location>
</feature>
<keyword evidence="8" id="KW-0902">Two-component regulatory system</keyword>
<dbReference type="Gene3D" id="1.10.287.130">
    <property type="match status" value="1"/>
</dbReference>
<evidence type="ECO:0000256" key="5">
    <source>
        <dbReference type="ARBA" id="ARBA00022741"/>
    </source>
</evidence>
<dbReference type="Pfam" id="PF02518">
    <property type="entry name" value="HATPase_c"/>
    <property type="match status" value="1"/>
</dbReference>
<keyword evidence="4" id="KW-0808">Transferase</keyword>
<evidence type="ECO:0000259" key="10">
    <source>
        <dbReference type="PROSITE" id="PS50109"/>
    </source>
</evidence>